<accession>A0A8J6H8X2</accession>
<evidence type="ECO:0000313" key="1">
    <source>
        <dbReference type="EMBL" id="KAH0810274.1"/>
    </source>
</evidence>
<protein>
    <submittedName>
        <fullName evidence="1">Uncharacterized protein</fullName>
    </submittedName>
</protein>
<reference evidence="1" key="2">
    <citation type="submission" date="2021-08" db="EMBL/GenBank/DDBJ databases">
        <authorList>
            <person name="Eriksson T."/>
        </authorList>
    </citation>
    <scope>NUCLEOTIDE SEQUENCE</scope>
    <source>
        <strain evidence="1">Stoneville</strain>
        <tissue evidence="1">Whole head</tissue>
    </source>
</reference>
<comment type="caution">
    <text evidence="1">The sequence shown here is derived from an EMBL/GenBank/DDBJ whole genome shotgun (WGS) entry which is preliminary data.</text>
</comment>
<gene>
    <name evidence="1" type="ORF">GEV33_012515</name>
</gene>
<dbReference type="AlphaFoldDB" id="A0A8J6H8X2"/>
<evidence type="ECO:0000313" key="2">
    <source>
        <dbReference type="Proteomes" id="UP000719412"/>
    </source>
</evidence>
<sequence>MLLTCINGVATIYSSDDAVLVEARVQHSSTFNRSIIIARRCCRRPSRLDAGPHLADPSSTINSRVITVDPAMRLAKTSSVWSAASVPLPRRPEIAALHSNFLFPSGVSKPWGAQFHDAAFLSVARTKSRDSSTATTITHLVFTIASLQTTQTCSFRDKIARLRVSGAEAPHYLRLDGHHCLHVLKAQANYAMIAPFYPNNPFCREYRYRTGMPMPLDTVLQTQTQQTDKESFRVYVTNRDALRYVT</sequence>
<name>A0A8J6H8X2_TENMO</name>
<dbReference type="Proteomes" id="UP000719412">
    <property type="component" value="Unassembled WGS sequence"/>
</dbReference>
<keyword evidence="2" id="KW-1185">Reference proteome</keyword>
<dbReference type="EMBL" id="JABDTM020027602">
    <property type="protein sequence ID" value="KAH0810274.1"/>
    <property type="molecule type" value="Genomic_DNA"/>
</dbReference>
<reference evidence="1" key="1">
    <citation type="journal article" date="2020" name="J Insects Food Feed">
        <title>The yellow mealworm (Tenebrio molitor) genome: a resource for the emerging insects as food and feed industry.</title>
        <authorList>
            <person name="Eriksson T."/>
            <person name="Andere A."/>
            <person name="Kelstrup H."/>
            <person name="Emery V."/>
            <person name="Picard C."/>
        </authorList>
    </citation>
    <scope>NUCLEOTIDE SEQUENCE</scope>
    <source>
        <strain evidence="1">Stoneville</strain>
        <tissue evidence="1">Whole head</tissue>
    </source>
</reference>
<proteinExistence type="predicted"/>
<organism evidence="1 2">
    <name type="scientific">Tenebrio molitor</name>
    <name type="common">Yellow mealworm beetle</name>
    <dbReference type="NCBI Taxonomy" id="7067"/>
    <lineage>
        <taxon>Eukaryota</taxon>
        <taxon>Metazoa</taxon>
        <taxon>Ecdysozoa</taxon>
        <taxon>Arthropoda</taxon>
        <taxon>Hexapoda</taxon>
        <taxon>Insecta</taxon>
        <taxon>Pterygota</taxon>
        <taxon>Neoptera</taxon>
        <taxon>Endopterygota</taxon>
        <taxon>Coleoptera</taxon>
        <taxon>Polyphaga</taxon>
        <taxon>Cucujiformia</taxon>
        <taxon>Tenebrionidae</taxon>
        <taxon>Tenebrio</taxon>
    </lineage>
</organism>